<feature type="compositionally biased region" description="Low complexity" evidence="13">
    <location>
        <begin position="41"/>
        <end position="54"/>
    </location>
</feature>
<dbReference type="PANTHER" id="PTHR17600">
    <property type="entry name" value="MESODERM DEVELOPMENT CANDIDATE 2"/>
    <property type="match status" value="1"/>
</dbReference>
<reference evidence="14" key="2">
    <citation type="submission" date="2025-08" db="UniProtKB">
        <authorList>
            <consortium name="Ensembl"/>
        </authorList>
    </citation>
    <scope>IDENTIFICATION</scope>
</reference>
<name>A0A8I5NU62_PAPAN</name>
<sequence>MAGGWDFQRRGPRKWDGAGPGRLASAGRRGLRKAERKACARRGPAPAAAGGGARAARAGRIGVSAAALRGEAKMAASRWARKAVVLLWASDLLLLLLLLLPPPGSCAAEGSPGTPDESTPPPRKKKKDIRDYNDADMARLLEQWEQCEKQCFNERLCLRCVERRKMMKLKKEIFQNTRDPQHRSTSQR</sequence>
<evidence type="ECO:0000256" key="9">
    <source>
        <dbReference type="ARBA" id="ARBA00032329"/>
    </source>
</evidence>
<gene>
    <name evidence="14" type="primary">MESD</name>
</gene>
<evidence type="ECO:0000256" key="6">
    <source>
        <dbReference type="ARBA" id="ARBA00022824"/>
    </source>
</evidence>
<keyword evidence="15" id="KW-1185">Reference proteome</keyword>
<evidence type="ECO:0000256" key="11">
    <source>
        <dbReference type="ARBA" id="ARBA00046015"/>
    </source>
</evidence>
<dbReference type="GO" id="GO:0016055">
    <property type="term" value="P:Wnt signaling pathway"/>
    <property type="evidence" value="ECO:0007669"/>
    <property type="project" value="UniProtKB-KW"/>
</dbReference>
<keyword evidence="7" id="KW-0143">Chaperone</keyword>
<reference evidence="14 15" key="1">
    <citation type="submission" date="2012-03" db="EMBL/GenBank/DDBJ databases">
        <title>Whole Genome Assembly of Papio anubis.</title>
        <authorList>
            <person name="Liu Y.L."/>
            <person name="Abraham K.A."/>
            <person name="Akbar H.A."/>
            <person name="Ali S.A."/>
            <person name="Anosike U.A."/>
            <person name="Aqrawi P.A."/>
            <person name="Arias F.A."/>
            <person name="Attaway T.A."/>
            <person name="Awwad R.A."/>
            <person name="Babu C.B."/>
            <person name="Bandaranaike D.B."/>
            <person name="Battles P.B."/>
            <person name="Bell A.B."/>
            <person name="Beltran B.B."/>
            <person name="Berhane-Mersha D.B."/>
            <person name="Bess C.B."/>
            <person name="Bickham C.B."/>
            <person name="Bolden T.B."/>
            <person name="Carter K.C."/>
            <person name="Chau D.C."/>
            <person name="Chavez A.C."/>
            <person name="Clerc-Blankenburg K.C."/>
            <person name="Coyle M.C."/>
            <person name="Dao M.D."/>
            <person name="Davila M.L.D."/>
            <person name="Davy-Carroll L.D."/>
            <person name="Denson S.D."/>
            <person name="Dinh H.D."/>
            <person name="Fernandez S.F."/>
            <person name="Fernando P.F."/>
            <person name="Forbes L.F."/>
            <person name="Francis C.F."/>
            <person name="Francisco L.F."/>
            <person name="Fu Q.F."/>
            <person name="Garcia-Iii R.G."/>
            <person name="Garrett T.G."/>
            <person name="Gross S.G."/>
            <person name="Gubbala S.G."/>
            <person name="Hirani K.H."/>
            <person name="Hogues M.H."/>
            <person name="Hollins B.H."/>
            <person name="Jackson L.J."/>
            <person name="Javaid M.J."/>
            <person name="Jhangiani S.J."/>
            <person name="Johnson A.J."/>
            <person name="Johnson B.J."/>
            <person name="Jones J.J."/>
            <person name="Joshi V.J."/>
            <person name="Kalu J.K."/>
            <person name="Khan N.K."/>
            <person name="Korchina V.K."/>
            <person name="Kovar C.K."/>
            <person name="Lago L.L."/>
            <person name="Lara F.L."/>
            <person name="Le T.-K.L."/>
            <person name="Lee S.L."/>
            <person name="Legall-Iii F.L."/>
            <person name="Lemon S.L."/>
            <person name="Liu J.L."/>
            <person name="Liu Y.-S.L."/>
            <person name="Liyanage D.L."/>
            <person name="Lopez J.L."/>
            <person name="Lorensuhewa L.L."/>
            <person name="Mata R.M."/>
            <person name="Mathew T.M."/>
            <person name="Mercado C.M."/>
            <person name="Mercado I.M."/>
            <person name="Morales K.M."/>
            <person name="Morgan M.M."/>
            <person name="Munidasa M.M."/>
            <person name="Ngo D.N."/>
            <person name="Nguyen L.N."/>
            <person name="Nguyen T.N."/>
            <person name="Nguyen N.N."/>
            <person name="Obregon M.O."/>
            <person name="Okwuonu G.O."/>
            <person name="Ongeri F.O."/>
            <person name="Onwere C.O."/>
            <person name="Osifeso I.O."/>
            <person name="Parra A.P."/>
            <person name="Patil S.P."/>
            <person name="Perez A.P."/>
            <person name="Perez Y.P."/>
            <person name="Pham C.P."/>
            <person name="Pu L.-L.P."/>
            <person name="Puazo M.P."/>
            <person name="Quiroz J.Q."/>
            <person name="Rouhana J.R."/>
            <person name="Ruiz M.R."/>
            <person name="Ruiz S.-J.R."/>
            <person name="Saada N.S."/>
            <person name="Santibanez J.S."/>
            <person name="Scheel M.S."/>
            <person name="Schneider B.S."/>
            <person name="Simmons D.S."/>
            <person name="Sisson I.S."/>
            <person name="Tang L.-Y.T."/>
            <person name="Thornton R.T."/>
            <person name="Tisius J.T."/>
            <person name="Toledanes G.T."/>
            <person name="Trejos Z.T."/>
            <person name="Usmani K.U."/>
            <person name="Varghese R.V."/>
            <person name="Vattathil S.V."/>
            <person name="Vee V.V."/>
            <person name="Walker D.W."/>
            <person name="Weissenberger G.W."/>
            <person name="White C.W."/>
            <person name="Williams A.W."/>
            <person name="Woodworth J.W."/>
            <person name="Wright R.W."/>
            <person name="Zhu Y.Z."/>
            <person name="Han Y.H."/>
            <person name="Newsham I.N."/>
            <person name="Nazareth L.N."/>
            <person name="Worley K.W."/>
            <person name="Muzny D.M."/>
            <person name="Rogers J.R."/>
            <person name="Gibbs R.G."/>
        </authorList>
    </citation>
    <scope>NUCLEOTIDE SEQUENCE [LARGE SCALE GENOMIC DNA]</scope>
</reference>
<dbReference type="Pfam" id="PF10185">
    <property type="entry name" value="Mesd"/>
    <property type="match status" value="1"/>
</dbReference>
<dbReference type="GO" id="GO:0005783">
    <property type="term" value="C:endoplasmic reticulum"/>
    <property type="evidence" value="ECO:0007669"/>
    <property type="project" value="UniProtKB-SubCell"/>
</dbReference>
<dbReference type="InterPro" id="IPR019330">
    <property type="entry name" value="MESD"/>
</dbReference>
<evidence type="ECO:0000313" key="14">
    <source>
        <dbReference type="Ensembl" id="ENSPANP00000058828.1"/>
    </source>
</evidence>
<comment type="subcellular location">
    <subcellularLocation>
        <location evidence="1">Endoplasmic reticulum</location>
    </subcellularLocation>
</comment>
<keyword evidence="4" id="KW-0879">Wnt signaling pathway</keyword>
<dbReference type="PANTHER" id="PTHR17600:SF2">
    <property type="entry name" value="LRP CHAPERONE MESD"/>
    <property type="match status" value="1"/>
</dbReference>
<feature type="region of interest" description="Disordered" evidence="13">
    <location>
        <begin position="1"/>
        <end position="54"/>
    </location>
</feature>
<dbReference type="Ensembl" id="ENSPANT00000081287.1">
    <property type="protein sequence ID" value="ENSPANP00000058828.1"/>
    <property type="gene ID" value="ENSPANG00000015642.4"/>
</dbReference>
<evidence type="ECO:0000256" key="1">
    <source>
        <dbReference type="ARBA" id="ARBA00004240"/>
    </source>
</evidence>
<evidence type="ECO:0000256" key="8">
    <source>
        <dbReference type="ARBA" id="ARBA00030724"/>
    </source>
</evidence>
<comment type="subunit">
    <text evidence="12">Monomer. Interacts with LRP5; the interaction prevents LRP5 from forming aggregates and chaperones LRP6 to the plasma membrane. Interacts with LRP6; the interaction prevents LRP6 from forming aggregates and chaperones LRP6 to the plasma membrane. Interacts with LRP4; the interaction promotes glycosylation of LRP4 and its cell-surface expression.</text>
</comment>
<proteinExistence type="inferred from homology"/>
<keyword evidence="6" id="KW-0256">Endoplasmic reticulum</keyword>
<dbReference type="GeneTree" id="ENSGT00390000000993"/>
<evidence type="ECO:0000256" key="10">
    <source>
        <dbReference type="ARBA" id="ARBA00033472"/>
    </source>
</evidence>
<dbReference type="Gene3D" id="6.10.250.640">
    <property type="match status" value="1"/>
</dbReference>
<feature type="region of interest" description="Disordered" evidence="13">
    <location>
        <begin position="107"/>
        <end position="129"/>
    </location>
</feature>
<feature type="compositionally biased region" description="Basic and acidic residues" evidence="13">
    <location>
        <begin position="7"/>
        <end position="16"/>
    </location>
</feature>
<dbReference type="AlphaFoldDB" id="A0A8I5NU62"/>
<comment type="function">
    <text evidence="11">Chaperone specifically assisting the folding of beta-propeller/EGF modules within the family of low-density lipoprotein receptors (LDLRs). Acts as a modulator of the Wnt pathway through chaperoning the coreceptors of the canonical Wnt pathway, LRP5 and LRP6, to the plasma membrane. Essential for specification of embryonic polarity and mesoderm induction. Plays an essential role in neuromuscular junction (NMJ) formation by promoting cell-surface expression of LRP4. May regulate phagocytosis of apoptotic retinal pigment epithelium (RPE) cells.</text>
</comment>
<dbReference type="GO" id="GO:0050750">
    <property type="term" value="F:low-density lipoprotein particle receptor binding"/>
    <property type="evidence" value="ECO:0007669"/>
    <property type="project" value="TreeGrafter"/>
</dbReference>
<evidence type="ECO:0000256" key="5">
    <source>
        <dbReference type="ARBA" id="ARBA00022729"/>
    </source>
</evidence>
<organism evidence="14 15">
    <name type="scientific">Papio anubis</name>
    <name type="common">Olive baboon</name>
    <dbReference type="NCBI Taxonomy" id="9555"/>
    <lineage>
        <taxon>Eukaryota</taxon>
        <taxon>Metazoa</taxon>
        <taxon>Chordata</taxon>
        <taxon>Craniata</taxon>
        <taxon>Vertebrata</taxon>
        <taxon>Euteleostomi</taxon>
        <taxon>Mammalia</taxon>
        <taxon>Eutheria</taxon>
        <taxon>Euarchontoglires</taxon>
        <taxon>Primates</taxon>
        <taxon>Haplorrhini</taxon>
        <taxon>Catarrhini</taxon>
        <taxon>Cercopithecidae</taxon>
        <taxon>Cercopithecinae</taxon>
        <taxon>Papio</taxon>
    </lineage>
</organism>
<evidence type="ECO:0000256" key="7">
    <source>
        <dbReference type="ARBA" id="ARBA00023186"/>
    </source>
</evidence>
<evidence type="ECO:0000256" key="3">
    <source>
        <dbReference type="ARBA" id="ARBA00022290"/>
    </source>
</evidence>
<dbReference type="Proteomes" id="UP000028761">
    <property type="component" value="Chromosome 7"/>
</dbReference>
<evidence type="ECO:0000256" key="12">
    <source>
        <dbReference type="ARBA" id="ARBA00047137"/>
    </source>
</evidence>
<evidence type="ECO:0000256" key="2">
    <source>
        <dbReference type="ARBA" id="ARBA00011068"/>
    </source>
</evidence>
<accession>A0A8I5NU62</accession>
<evidence type="ECO:0000256" key="4">
    <source>
        <dbReference type="ARBA" id="ARBA00022687"/>
    </source>
</evidence>
<comment type="similarity">
    <text evidence="2">Belongs to the MESD family.</text>
</comment>
<keyword evidence="5" id="KW-0732">Signal</keyword>
<evidence type="ECO:0000256" key="13">
    <source>
        <dbReference type="SAM" id="MobiDB-lite"/>
    </source>
</evidence>
<protein>
    <recommendedName>
        <fullName evidence="3">LRP chaperone MESD</fullName>
    </recommendedName>
    <alternativeName>
        <fullName evidence="10">LDLR chaperone MESD</fullName>
    </alternativeName>
    <alternativeName>
        <fullName evidence="8">Mesoderm development candidate 2</fullName>
    </alternativeName>
    <alternativeName>
        <fullName evidence="9">Mesoderm development protein</fullName>
    </alternativeName>
</protein>
<dbReference type="GO" id="GO:0006457">
    <property type="term" value="P:protein folding"/>
    <property type="evidence" value="ECO:0007669"/>
    <property type="project" value="InterPro"/>
</dbReference>
<evidence type="ECO:0000313" key="15">
    <source>
        <dbReference type="Proteomes" id="UP000028761"/>
    </source>
</evidence>
<reference evidence="14" key="3">
    <citation type="submission" date="2025-09" db="UniProtKB">
        <authorList>
            <consortium name="Ensembl"/>
        </authorList>
    </citation>
    <scope>IDENTIFICATION</scope>
</reference>